<evidence type="ECO:0000313" key="1">
    <source>
        <dbReference type="EMBL" id="GHF64904.1"/>
    </source>
</evidence>
<dbReference type="Gene3D" id="3.40.50.11310">
    <property type="entry name" value="Bacterial phosphonate metabolism protein PhnH"/>
    <property type="match status" value="1"/>
</dbReference>
<dbReference type="Pfam" id="PF05845">
    <property type="entry name" value="PhnH"/>
    <property type="match status" value="1"/>
</dbReference>
<name>A0A7W8NSN6_9DEIO</name>
<accession>A0A7W8NSN6</accession>
<dbReference type="InterPro" id="IPR008772">
    <property type="entry name" value="Phosphonate_metab_PhnH"/>
</dbReference>
<dbReference type="NCBIfam" id="TIGR03292">
    <property type="entry name" value="PhnH_redo"/>
    <property type="match status" value="1"/>
</dbReference>
<dbReference type="AlphaFoldDB" id="A0A7W8NSN6"/>
<dbReference type="EMBL" id="JACHFK010000021">
    <property type="protein sequence ID" value="MBB5379145.1"/>
    <property type="molecule type" value="Genomic_DNA"/>
</dbReference>
<dbReference type="GO" id="GO:0016829">
    <property type="term" value="F:lyase activity"/>
    <property type="evidence" value="ECO:0007669"/>
    <property type="project" value="UniProtKB-KW"/>
</dbReference>
<reference evidence="1" key="1">
    <citation type="journal article" date="2014" name="Int. J. Syst. Evol. Microbiol.">
        <title>Complete genome of a new Firmicutes species belonging to the dominant human colonic microbiota ('Ruminococcus bicirculans') reveals two chromosomes and a selective capacity to utilize plant glucans.</title>
        <authorList>
            <consortium name="NISC Comparative Sequencing Program"/>
            <person name="Wegmann U."/>
            <person name="Louis P."/>
            <person name="Goesmann A."/>
            <person name="Henrissat B."/>
            <person name="Duncan S.H."/>
            <person name="Flint H.J."/>
        </authorList>
    </citation>
    <scope>NUCLEOTIDE SEQUENCE</scope>
    <source>
        <strain evidence="1">CGMCC 1.18437</strain>
    </source>
</reference>
<dbReference type="RefSeq" id="WP_184116218.1">
    <property type="nucleotide sequence ID" value="NZ_BNAJ01000022.1"/>
</dbReference>
<keyword evidence="2" id="KW-0808">Transferase</keyword>
<comment type="caution">
    <text evidence="2">The sequence shown here is derived from an EMBL/GenBank/DDBJ whole genome shotgun (WGS) entry which is preliminary data.</text>
</comment>
<keyword evidence="1" id="KW-0456">Lyase</keyword>
<dbReference type="SUPFAM" id="SSF159709">
    <property type="entry name" value="PhnH-like"/>
    <property type="match status" value="1"/>
</dbReference>
<sequence length="185" mass="19483">MTVHPVHAAPTQTPMAARTLVTFRALLAALSSPGEVIALPAGHDPFALIGETLLDLETSFHTPDAALRARLGDTGARPLPAHEADYIFFPVLDDAALAALREARRGDPLEPQRAATVIIGTTFVGDAVTLRGPGISGVRRAALGLPPAFWTQRLAALSYPLGWDAFLVAPDAVAGLPRTTRVEVD</sequence>
<reference evidence="2 3" key="3">
    <citation type="submission" date="2020-08" db="EMBL/GenBank/DDBJ databases">
        <title>Genomic Encyclopedia of Type Strains, Phase IV (KMG-IV): sequencing the most valuable type-strain genomes for metagenomic binning, comparative biology and taxonomic classification.</title>
        <authorList>
            <person name="Goeker M."/>
        </authorList>
    </citation>
    <scope>NUCLEOTIDE SEQUENCE [LARGE SCALE GENOMIC DNA]</scope>
    <source>
        <strain evidence="2 3">DSM 27521</strain>
    </source>
</reference>
<evidence type="ECO:0000313" key="4">
    <source>
        <dbReference type="Proteomes" id="UP000619376"/>
    </source>
</evidence>
<dbReference type="Proteomes" id="UP000539473">
    <property type="component" value="Unassembled WGS sequence"/>
</dbReference>
<evidence type="ECO:0000313" key="3">
    <source>
        <dbReference type="Proteomes" id="UP000539473"/>
    </source>
</evidence>
<protein>
    <submittedName>
        <fullName evidence="2">Alpha-D-ribose 1-methylphosphonate 5-triphosphate synthase subunit PhnH</fullName>
        <ecNumber evidence="2">2.7.8.37</ecNumber>
    </submittedName>
    <submittedName>
        <fullName evidence="1">Carbon-phosphorus lyase subunit PhnH</fullName>
    </submittedName>
</protein>
<dbReference type="EC" id="2.7.8.37" evidence="2"/>
<keyword evidence="4" id="KW-1185">Reference proteome</keyword>
<gene>
    <name evidence="1" type="primary">phnH</name>
    <name evidence="1" type="ORF">GCM10017781_45870</name>
    <name evidence="2" type="ORF">HNQ07_004660</name>
</gene>
<dbReference type="Proteomes" id="UP000619376">
    <property type="component" value="Unassembled WGS sequence"/>
</dbReference>
<dbReference type="InterPro" id="IPR038058">
    <property type="entry name" value="PhnH-like_sp"/>
</dbReference>
<dbReference type="EMBL" id="BNAJ01000022">
    <property type="protein sequence ID" value="GHF64904.1"/>
    <property type="molecule type" value="Genomic_DNA"/>
</dbReference>
<dbReference type="GO" id="GO:0019634">
    <property type="term" value="P:organic phosphonate metabolic process"/>
    <property type="evidence" value="ECO:0007669"/>
    <property type="project" value="InterPro"/>
</dbReference>
<proteinExistence type="predicted"/>
<organism evidence="2 3">
    <name type="scientific">Deinococcus metalli</name>
    <dbReference type="NCBI Taxonomy" id="1141878"/>
    <lineage>
        <taxon>Bacteria</taxon>
        <taxon>Thermotogati</taxon>
        <taxon>Deinococcota</taxon>
        <taxon>Deinococci</taxon>
        <taxon>Deinococcales</taxon>
        <taxon>Deinococcaceae</taxon>
        <taxon>Deinococcus</taxon>
    </lineage>
</organism>
<reference evidence="4" key="2">
    <citation type="journal article" date="2019" name="Int. J. Syst. Evol. Microbiol.">
        <title>The Global Catalogue of Microorganisms (GCM) 10K type strain sequencing project: providing services to taxonomists for standard genome sequencing and annotation.</title>
        <authorList>
            <consortium name="The Broad Institute Genomics Platform"/>
            <consortium name="The Broad Institute Genome Sequencing Center for Infectious Disease"/>
            <person name="Wu L."/>
            <person name="Ma J."/>
        </authorList>
    </citation>
    <scope>NUCLEOTIDE SEQUENCE [LARGE SCALE GENOMIC DNA]</scope>
    <source>
        <strain evidence="4">CGMCC 1.18437</strain>
    </source>
</reference>
<evidence type="ECO:0000313" key="2">
    <source>
        <dbReference type="EMBL" id="MBB5379145.1"/>
    </source>
</evidence>
<dbReference type="GO" id="GO:0061693">
    <property type="term" value="F:alpha-D-ribose 1-methylphosphonate 5-triphosphate synthase activity"/>
    <property type="evidence" value="ECO:0007669"/>
    <property type="project" value="UniProtKB-EC"/>
</dbReference>
<reference evidence="1" key="4">
    <citation type="submission" date="2024-05" db="EMBL/GenBank/DDBJ databases">
        <authorList>
            <person name="Sun Q."/>
            <person name="Zhou Y."/>
        </authorList>
    </citation>
    <scope>NUCLEOTIDE SEQUENCE</scope>
    <source>
        <strain evidence="1">CGMCC 1.18437</strain>
    </source>
</reference>